<evidence type="ECO:0000256" key="2">
    <source>
        <dbReference type="SAM" id="MobiDB-lite"/>
    </source>
</evidence>
<reference evidence="3" key="1">
    <citation type="submission" date="2021-03" db="EMBL/GenBank/DDBJ databases">
        <title>Draft genome sequence of rust myrtle Austropuccinia psidii MF-1, a brazilian biotype.</title>
        <authorList>
            <person name="Quecine M.C."/>
            <person name="Pachon D.M.R."/>
            <person name="Bonatelli M.L."/>
            <person name="Correr F.H."/>
            <person name="Franceschini L.M."/>
            <person name="Leite T.F."/>
            <person name="Margarido G.R.A."/>
            <person name="Almeida C.A."/>
            <person name="Ferrarezi J.A."/>
            <person name="Labate C.A."/>
        </authorList>
    </citation>
    <scope>NUCLEOTIDE SEQUENCE</scope>
    <source>
        <strain evidence="3">MF-1</strain>
    </source>
</reference>
<comment type="caution">
    <text evidence="3">The sequence shown here is derived from an EMBL/GenBank/DDBJ whole genome shotgun (WGS) entry which is preliminary data.</text>
</comment>
<dbReference type="GO" id="GO:0003676">
    <property type="term" value="F:nucleic acid binding"/>
    <property type="evidence" value="ECO:0007669"/>
    <property type="project" value="InterPro"/>
</dbReference>
<sequence length="175" mass="20480">MIKDRAMVQYLDRGYILSRLEILKLYIEQDLEANVLIQQKEYYKPKPPEKRTRFEDEIWDESFKEVKELTQKIKNPPQPGPQPINEGKEYVNKASNQIKTSLESVNSPRRNLKNNQAKRLPKNNQPYRPQNPLQSFSSSYQPYIPAQMAPRPPLKCAYCKEKGHSATRCTQLAED</sequence>
<evidence type="ECO:0008006" key="5">
    <source>
        <dbReference type="Google" id="ProtNLM"/>
    </source>
</evidence>
<dbReference type="Proteomes" id="UP000765509">
    <property type="component" value="Unassembled WGS sequence"/>
</dbReference>
<organism evidence="3 4">
    <name type="scientific">Austropuccinia psidii MF-1</name>
    <dbReference type="NCBI Taxonomy" id="1389203"/>
    <lineage>
        <taxon>Eukaryota</taxon>
        <taxon>Fungi</taxon>
        <taxon>Dikarya</taxon>
        <taxon>Basidiomycota</taxon>
        <taxon>Pucciniomycotina</taxon>
        <taxon>Pucciniomycetes</taxon>
        <taxon>Pucciniales</taxon>
        <taxon>Sphaerophragmiaceae</taxon>
        <taxon>Austropuccinia</taxon>
    </lineage>
</organism>
<dbReference type="AlphaFoldDB" id="A0A9Q3C5D3"/>
<dbReference type="EMBL" id="AVOT02004490">
    <property type="protein sequence ID" value="MBW0476505.1"/>
    <property type="molecule type" value="Genomic_DNA"/>
</dbReference>
<dbReference type="SUPFAM" id="SSF57756">
    <property type="entry name" value="Retrovirus zinc finger-like domains"/>
    <property type="match status" value="1"/>
</dbReference>
<evidence type="ECO:0000313" key="3">
    <source>
        <dbReference type="EMBL" id="MBW0476505.1"/>
    </source>
</evidence>
<keyword evidence="4" id="KW-1185">Reference proteome</keyword>
<proteinExistence type="predicted"/>
<dbReference type="GO" id="GO:0008270">
    <property type="term" value="F:zinc ion binding"/>
    <property type="evidence" value="ECO:0007669"/>
    <property type="project" value="InterPro"/>
</dbReference>
<evidence type="ECO:0000313" key="4">
    <source>
        <dbReference type="Proteomes" id="UP000765509"/>
    </source>
</evidence>
<feature type="region of interest" description="Disordered" evidence="2">
    <location>
        <begin position="93"/>
        <end position="138"/>
    </location>
</feature>
<gene>
    <name evidence="3" type="ORF">O181_016220</name>
</gene>
<name>A0A9Q3C5D3_9BASI</name>
<dbReference type="InterPro" id="IPR036875">
    <property type="entry name" value="Znf_CCHC_sf"/>
</dbReference>
<keyword evidence="1" id="KW-0507">mRNA processing</keyword>
<accession>A0A9Q3C5D3</accession>
<evidence type="ECO:0000256" key="1">
    <source>
        <dbReference type="ARBA" id="ARBA00022664"/>
    </source>
</evidence>
<protein>
    <recommendedName>
        <fullName evidence="5">CCHC-type domain-containing protein</fullName>
    </recommendedName>
</protein>
<dbReference type="GO" id="GO:0006397">
    <property type="term" value="P:mRNA processing"/>
    <property type="evidence" value="ECO:0007669"/>
    <property type="project" value="UniProtKB-KW"/>
</dbReference>